<sequence>MGLDIPVLETDRLRLRGHRADDLEACFAIWGDPGMTRHIGGRPSTRSETWTRLNRYLGHWALMGYGYWLVEARDTGAAVGEVGLAEFKRDIDPPIEGTPEAGWVIAPAHQRKGYAREAMDAVLAWADETLGAARTCCLIAPENAVSIRLAASLGYREAVRTFMREAATVVFFREKGGAP</sequence>
<dbReference type="PANTHER" id="PTHR43792">
    <property type="entry name" value="GNAT FAMILY, PUTATIVE (AFU_ORTHOLOGUE AFUA_3G00765)-RELATED-RELATED"/>
    <property type="match status" value="1"/>
</dbReference>
<gene>
    <name evidence="2" type="ORF">DDZ18_13145</name>
</gene>
<dbReference type="OrthoDB" id="6293260at2"/>
<protein>
    <submittedName>
        <fullName evidence="2">GNAT family N-acetyltransferase</fullName>
    </submittedName>
</protein>
<dbReference type="InterPro" id="IPR051531">
    <property type="entry name" value="N-acetyltransferase"/>
</dbReference>
<dbReference type="InterPro" id="IPR000182">
    <property type="entry name" value="GNAT_dom"/>
</dbReference>
<dbReference type="EMBL" id="QEXV01000007">
    <property type="protein sequence ID" value="PWE16363.1"/>
    <property type="molecule type" value="Genomic_DNA"/>
</dbReference>
<proteinExistence type="predicted"/>
<dbReference type="CDD" id="cd04301">
    <property type="entry name" value="NAT_SF"/>
    <property type="match status" value="1"/>
</dbReference>
<dbReference type="PANTHER" id="PTHR43792:SF16">
    <property type="entry name" value="N-ACETYLTRANSFERASE DOMAIN-CONTAINING PROTEIN"/>
    <property type="match status" value="1"/>
</dbReference>
<dbReference type="Gene3D" id="3.40.630.30">
    <property type="match status" value="1"/>
</dbReference>
<dbReference type="AlphaFoldDB" id="A0A2U2BQS7"/>
<dbReference type="SUPFAM" id="SSF55729">
    <property type="entry name" value="Acyl-CoA N-acyltransferases (Nat)"/>
    <property type="match status" value="1"/>
</dbReference>
<keyword evidence="2" id="KW-0808">Transferase</keyword>
<reference evidence="3" key="1">
    <citation type="submission" date="2018-05" db="EMBL/GenBank/DDBJ databases">
        <authorList>
            <person name="Liu B.-T."/>
        </authorList>
    </citation>
    <scope>NUCLEOTIDE SEQUENCE [LARGE SCALE GENOMIC DNA]</scope>
    <source>
        <strain evidence="3">WD6-1</strain>
    </source>
</reference>
<dbReference type="PROSITE" id="PS51186">
    <property type="entry name" value="GNAT"/>
    <property type="match status" value="1"/>
</dbReference>
<name>A0A2U2BQS7_9PROT</name>
<feature type="domain" description="N-acetyltransferase" evidence="1">
    <location>
        <begin position="13"/>
        <end position="174"/>
    </location>
</feature>
<organism evidence="2 3">
    <name type="scientific">Marinicauda salina</name>
    <dbReference type="NCBI Taxonomy" id="2135793"/>
    <lineage>
        <taxon>Bacteria</taxon>
        <taxon>Pseudomonadati</taxon>
        <taxon>Pseudomonadota</taxon>
        <taxon>Alphaproteobacteria</taxon>
        <taxon>Maricaulales</taxon>
        <taxon>Maricaulaceae</taxon>
        <taxon>Marinicauda</taxon>
    </lineage>
</organism>
<dbReference type="InterPro" id="IPR016181">
    <property type="entry name" value="Acyl_CoA_acyltransferase"/>
</dbReference>
<evidence type="ECO:0000313" key="2">
    <source>
        <dbReference type="EMBL" id="PWE16363.1"/>
    </source>
</evidence>
<keyword evidence="3" id="KW-1185">Reference proteome</keyword>
<evidence type="ECO:0000313" key="3">
    <source>
        <dbReference type="Proteomes" id="UP000245168"/>
    </source>
</evidence>
<accession>A0A2U2BQS7</accession>
<dbReference type="GO" id="GO:0016747">
    <property type="term" value="F:acyltransferase activity, transferring groups other than amino-acyl groups"/>
    <property type="evidence" value="ECO:0007669"/>
    <property type="project" value="InterPro"/>
</dbReference>
<dbReference type="Proteomes" id="UP000245168">
    <property type="component" value="Unassembled WGS sequence"/>
</dbReference>
<evidence type="ECO:0000259" key="1">
    <source>
        <dbReference type="PROSITE" id="PS51186"/>
    </source>
</evidence>
<comment type="caution">
    <text evidence="2">The sequence shown here is derived from an EMBL/GenBank/DDBJ whole genome shotgun (WGS) entry which is preliminary data.</text>
</comment>
<dbReference type="Pfam" id="PF13302">
    <property type="entry name" value="Acetyltransf_3"/>
    <property type="match status" value="1"/>
</dbReference>